<keyword evidence="2" id="KW-1185">Reference proteome</keyword>
<dbReference type="EMBL" id="FXBL01000004">
    <property type="protein sequence ID" value="SMH34387.1"/>
    <property type="molecule type" value="Genomic_DNA"/>
</dbReference>
<protein>
    <recommendedName>
        <fullName evidence="3">DUF4112 domain-containing protein</fullName>
    </recommendedName>
</protein>
<name>A0A1X7NC02_9HYPH</name>
<dbReference type="OrthoDB" id="513552at2"/>
<dbReference type="PANTHER" id="PTHR35519:SF2">
    <property type="entry name" value="PH DOMAIN PROTEIN"/>
    <property type="match status" value="1"/>
</dbReference>
<evidence type="ECO:0000313" key="1">
    <source>
        <dbReference type="EMBL" id="SMH34387.1"/>
    </source>
</evidence>
<sequence length="145" mass="15498">MTPKISSREAAARAASRVGDEFPELADLAFLLDSRWRIPVIGFRFGVDAVAGLLPVVGDLAAGLISVHIVHKAYRLGAPRRLILQMAGNVALDVAVGSIPLAGTVFDIFFKANNVNVRLLREHLAAQGKRLPPPLPEQKSTADLG</sequence>
<gene>
    <name evidence="1" type="ORF">SAMN02982922_1500</name>
</gene>
<accession>A0A1X7NC02</accession>
<dbReference type="RefSeq" id="WP_085463588.1">
    <property type="nucleotide sequence ID" value="NZ_FXBL01000004.1"/>
</dbReference>
<dbReference type="AlphaFoldDB" id="A0A1X7NC02"/>
<dbReference type="PANTHER" id="PTHR35519">
    <property type="entry name" value="MEMBRANE PROTEINS"/>
    <property type="match status" value="1"/>
</dbReference>
<dbReference type="Pfam" id="PF13430">
    <property type="entry name" value="DUF4112"/>
    <property type="match status" value="1"/>
</dbReference>
<reference evidence="1 2" key="1">
    <citation type="submission" date="2017-04" db="EMBL/GenBank/DDBJ databases">
        <authorList>
            <person name="Afonso C.L."/>
            <person name="Miller P.J."/>
            <person name="Scott M.A."/>
            <person name="Spackman E."/>
            <person name="Goraichik I."/>
            <person name="Dimitrov K.M."/>
            <person name="Suarez D.L."/>
            <person name="Swayne D.E."/>
        </authorList>
    </citation>
    <scope>NUCLEOTIDE SEQUENCE [LARGE SCALE GENOMIC DNA]</scope>
    <source>
        <strain evidence="1 2">B5P</strain>
    </source>
</reference>
<organism evidence="1 2">
    <name type="scientific">Mesorhizobium australicum</name>
    <dbReference type="NCBI Taxonomy" id="536018"/>
    <lineage>
        <taxon>Bacteria</taxon>
        <taxon>Pseudomonadati</taxon>
        <taxon>Pseudomonadota</taxon>
        <taxon>Alphaproteobacteria</taxon>
        <taxon>Hyphomicrobiales</taxon>
        <taxon>Phyllobacteriaceae</taxon>
        <taxon>Mesorhizobium</taxon>
    </lineage>
</organism>
<dbReference type="Proteomes" id="UP000193083">
    <property type="component" value="Unassembled WGS sequence"/>
</dbReference>
<dbReference type="InterPro" id="IPR025187">
    <property type="entry name" value="DUF4112"/>
</dbReference>
<proteinExistence type="predicted"/>
<evidence type="ECO:0008006" key="3">
    <source>
        <dbReference type="Google" id="ProtNLM"/>
    </source>
</evidence>
<evidence type="ECO:0000313" key="2">
    <source>
        <dbReference type="Proteomes" id="UP000193083"/>
    </source>
</evidence>